<protein>
    <recommendedName>
        <fullName evidence="1">SseB protein N-terminal domain-containing protein</fullName>
    </recommendedName>
</protein>
<sequence>MDAAAYRLATEYGDLDALLGALAAAQVAVLVDAWGEPVRAIDPEGGPVVPVFTAEDQAAAVSGLGTVVCAVRELVPRLPDGHDLLLNPAGAATTRVPADALVGVLGR</sequence>
<dbReference type="InterPro" id="IPR009839">
    <property type="entry name" value="SseB_N"/>
</dbReference>
<dbReference type="EMBL" id="AP023355">
    <property type="protein sequence ID" value="BCJ35626.1"/>
    <property type="molecule type" value="Genomic_DNA"/>
</dbReference>
<keyword evidence="3" id="KW-1185">Reference proteome</keyword>
<evidence type="ECO:0000313" key="3">
    <source>
        <dbReference type="Proteomes" id="UP000611640"/>
    </source>
</evidence>
<organism evidence="2 3">
    <name type="scientific">Actinocatenispora thailandica</name>
    <dbReference type="NCBI Taxonomy" id="227318"/>
    <lineage>
        <taxon>Bacteria</taxon>
        <taxon>Bacillati</taxon>
        <taxon>Actinomycetota</taxon>
        <taxon>Actinomycetes</taxon>
        <taxon>Micromonosporales</taxon>
        <taxon>Micromonosporaceae</taxon>
        <taxon>Actinocatenispora</taxon>
    </lineage>
</organism>
<dbReference type="Proteomes" id="UP000611640">
    <property type="component" value="Chromosome"/>
</dbReference>
<reference evidence="2 3" key="1">
    <citation type="submission" date="2020-08" db="EMBL/GenBank/DDBJ databases">
        <title>Whole genome shotgun sequence of Actinocatenispora thailandica NBRC 105041.</title>
        <authorList>
            <person name="Komaki H."/>
            <person name="Tamura T."/>
        </authorList>
    </citation>
    <scope>NUCLEOTIDE SEQUENCE [LARGE SCALE GENOMIC DNA]</scope>
    <source>
        <strain evidence="2 3">NBRC 105041</strain>
    </source>
</reference>
<proteinExistence type="predicted"/>
<dbReference type="AlphaFoldDB" id="A0A7R7DQ45"/>
<dbReference type="KEGG" id="atl:Athai_31290"/>
<gene>
    <name evidence="2" type="ORF">Athai_31290</name>
</gene>
<feature type="domain" description="SseB protein N-terminal" evidence="1">
    <location>
        <begin position="13"/>
        <end position="101"/>
    </location>
</feature>
<evidence type="ECO:0000259" key="1">
    <source>
        <dbReference type="Pfam" id="PF07179"/>
    </source>
</evidence>
<accession>A0A7R7DQ45</accession>
<evidence type="ECO:0000313" key="2">
    <source>
        <dbReference type="EMBL" id="BCJ35626.1"/>
    </source>
</evidence>
<dbReference type="Pfam" id="PF07179">
    <property type="entry name" value="SseB"/>
    <property type="match status" value="1"/>
</dbReference>
<name>A0A7R7DQ45_9ACTN</name>